<accession>A0ACC5NTP9</accession>
<organism evidence="1 2">
    <name type="scientific">Tunturiibacter gelidiferens</name>
    <dbReference type="NCBI Taxonomy" id="3069689"/>
    <lineage>
        <taxon>Bacteria</taxon>
        <taxon>Pseudomonadati</taxon>
        <taxon>Acidobacteriota</taxon>
        <taxon>Terriglobia</taxon>
        <taxon>Terriglobales</taxon>
        <taxon>Acidobacteriaceae</taxon>
        <taxon>Tunturiibacter</taxon>
    </lineage>
</organism>
<dbReference type="EMBL" id="JACHEA010000001">
    <property type="protein sequence ID" value="MBB5337826.1"/>
    <property type="molecule type" value="Genomic_DNA"/>
</dbReference>
<gene>
    <name evidence="1" type="ORF">HDF13_000159</name>
</gene>
<proteinExistence type="predicted"/>
<evidence type="ECO:0000313" key="2">
    <source>
        <dbReference type="Proteomes" id="UP000569005"/>
    </source>
</evidence>
<evidence type="ECO:0000313" key="1">
    <source>
        <dbReference type="EMBL" id="MBB5337826.1"/>
    </source>
</evidence>
<dbReference type="Proteomes" id="UP000569005">
    <property type="component" value="Unassembled WGS sequence"/>
</dbReference>
<sequence>MGRSWIKIQSLLAVEANAEGKPTSVHTSKSLRPDYDQSSVDAVTEWRFKTALENGKSLPANQHRDHLLYSAVKTRRGH</sequence>
<name>A0ACC5NTP9_9BACT</name>
<comment type="caution">
    <text evidence="1">The sequence shown here is derived from an EMBL/GenBank/DDBJ whole genome shotgun (WGS) entry which is preliminary data.</text>
</comment>
<protein>
    <submittedName>
        <fullName evidence="1">Uncharacterized protein</fullName>
    </submittedName>
</protein>
<reference evidence="1" key="1">
    <citation type="submission" date="2020-08" db="EMBL/GenBank/DDBJ databases">
        <title>Genomic Encyclopedia of Type Strains, Phase IV (KMG-V): Genome sequencing to study the core and pangenomes of soil and plant-associated prokaryotes.</title>
        <authorList>
            <person name="Whitman W."/>
        </authorList>
    </citation>
    <scope>NUCLEOTIDE SEQUENCE</scope>
    <source>
        <strain evidence="1">M8UP15</strain>
    </source>
</reference>
<keyword evidence="2" id="KW-1185">Reference proteome</keyword>